<name>A0ABQ3DI57_9ACTN</name>
<reference evidence="2" key="1">
    <citation type="journal article" date="2019" name="Int. J. Syst. Evol. Microbiol.">
        <title>The Global Catalogue of Microorganisms (GCM) 10K type strain sequencing project: providing services to taxonomists for standard genome sequencing and annotation.</title>
        <authorList>
            <consortium name="The Broad Institute Genomics Platform"/>
            <consortium name="The Broad Institute Genome Sequencing Center for Infectious Disease"/>
            <person name="Wu L."/>
            <person name="Ma J."/>
        </authorList>
    </citation>
    <scope>NUCLEOTIDE SEQUENCE [LARGE SCALE GENOMIC DNA]</scope>
    <source>
        <strain evidence="2">JCM 4737</strain>
    </source>
</reference>
<comment type="caution">
    <text evidence="1">The sequence shown here is derived from an EMBL/GenBank/DDBJ whole genome shotgun (WGS) entry which is preliminary data.</text>
</comment>
<evidence type="ECO:0000313" key="2">
    <source>
        <dbReference type="Proteomes" id="UP000599437"/>
    </source>
</evidence>
<dbReference type="RefSeq" id="WP_138898304.1">
    <property type="nucleotide sequence ID" value="NZ_BMVO01000003.1"/>
</dbReference>
<sequence>MAQTVPAQRTAALVPPPVEAVMGYAAEQTVRAARTLWPRAAVVAGEVAPSVTSYVQRIEVDGRPLYGKLPLLGVSLVSVLRGVCGDWAAVEAAQVAYAKSPTSLARREAYQLRTLAAAGLLVPKVAGCADGVLFTEPVPGPTLGELIAREPHRTAGLLGRVADVLDKGLSQPGLAGRVDRATIGERSISTTFQRKFTASSGAYLQGTGYGELLAPVVERLRAVPLREAPFQPVIFGDLKPEHVVFPAGADGPVMFLDPGLQRGRPCADAAKVASRTVLSLLACPPSSGETRAVLSGLAAFAAGRTAGMDPADQDTWLREFVVLWLMDTVNILTTYLSSPPGLSLSDQAAAVVHRALVVCQMLDHATASMASRAPARSWWRVCLDDAVWGVSA</sequence>
<dbReference type="SUPFAM" id="SSF56112">
    <property type="entry name" value="Protein kinase-like (PK-like)"/>
    <property type="match status" value="1"/>
</dbReference>
<dbReference type="Proteomes" id="UP000599437">
    <property type="component" value="Unassembled WGS sequence"/>
</dbReference>
<dbReference type="EMBL" id="BMVO01000003">
    <property type="protein sequence ID" value="GHA94222.1"/>
    <property type="molecule type" value="Genomic_DNA"/>
</dbReference>
<keyword evidence="2" id="KW-1185">Reference proteome</keyword>
<evidence type="ECO:0008006" key="3">
    <source>
        <dbReference type="Google" id="ProtNLM"/>
    </source>
</evidence>
<evidence type="ECO:0000313" key="1">
    <source>
        <dbReference type="EMBL" id="GHA94222.1"/>
    </source>
</evidence>
<proteinExistence type="predicted"/>
<protein>
    <recommendedName>
        <fullName evidence="3">Aminoglycoside phosphotransferase domain-containing protein</fullName>
    </recommendedName>
</protein>
<dbReference type="InterPro" id="IPR011009">
    <property type="entry name" value="Kinase-like_dom_sf"/>
</dbReference>
<gene>
    <name evidence="1" type="ORF">GCM10010346_16210</name>
</gene>
<organism evidence="1 2">
    <name type="scientific">Streptomyces chryseus</name>
    <dbReference type="NCBI Taxonomy" id="68186"/>
    <lineage>
        <taxon>Bacteria</taxon>
        <taxon>Bacillati</taxon>
        <taxon>Actinomycetota</taxon>
        <taxon>Actinomycetes</taxon>
        <taxon>Kitasatosporales</taxon>
        <taxon>Streptomycetaceae</taxon>
        <taxon>Streptomyces</taxon>
    </lineage>
</organism>
<accession>A0ABQ3DI57</accession>